<dbReference type="Proteomes" id="UP000188586">
    <property type="component" value="Unassembled WGS sequence"/>
</dbReference>
<dbReference type="EMBL" id="MPOJ01000010">
    <property type="protein sequence ID" value="OOH72762.1"/>
    <property type="molecule type" value="Genomic_DNA"/>
</dbReference>
<reference evidence="1 2" key="1">
    <citation type="submission" date="2016-11" db="EMBL/GenBank/DDBJ databases">
        <title>Comparative genomics of co-occurring bacteria in distinct bioleaching systems unravels niche-specific adaptation.</title>
        <authorList>
            <person name="Zhang X."/>
            <person name="Liu X."/>
            <person name="Yin H."/>
        </authorList>
    </citation>
    <scope>NUCLEOTIDE SEQUENCE [LARGE SCALE GENOMIC DNA]</scope>
    <source>
        <strain evidence="1 2">DX</strain>
    </source>
</reference>
<name>A0A1V3SWV9_9BACT</name>
<evidence type="ECO:0000313" key="2">
    <source>
        <dbReference type="Proteomes" id="UP000188586"/>
    </source>
</evidence>
<organism evidence="1 2">
    <name type="scientific">Leptospirillum ferriphilum</name>
    <dbReference type="NCBI Taxonomy" id="178606"/>
    <lineage>
        <taxon>Bacteria</taxon>
        <taxon>Pseudomonadati</taxon>
        <taxon>Nitrospirota</taxon>
        <taxon>Nitrospiria</taxon>
        <taxon>Nitrospirales</taxon>
        <taxon>Nitrospiraceae</taxon>
        <taxon>Leptospirillum</taxon>
    </lineage>
</organism>
<evidence type="ECO:0000313" key="1">
    <source>
        <dbReference type="EMBL" id="OOH72762.1"/>
    </source>
</evidence>
<dbReference type="RefSeq" id="WP_077303762.1">
    <property type="nucleotide sequence ID" value="NZ_JBPKCJ010000001.1"/>
</dbReference>
<gene>
    <name evidence="1" type="ORF">BOX24_05080</name>
</gene>
<sequence length="180" mass="19515">MRNPAGMILSGIAIFILGAFMVGVDRSGEASGAEEVTGTPPIAGIGDRYLGENRVVWEDGKTSLTIPCKMGYDSVIVFPGREVKKIFLGGYSWSGSVSSVMRDHFETGRDERGVFGRITRTTTSVVVLDPPATLPVSTNLVVVFNRGIAIFRLKVVAPDKPFLARTVVRFRKGQPGQRLK</sequence>
<protein>
    <submittedName>
        <fullName evidence="1">Uncharacterized protein</fullName>
    </submittedName>
</protein>
<proteinExistence type="predicted"/>
<comment type="caution">
    <text evidence="1">The sequence shown here is derived from an EMBL/GenBank/DDBJ whole genome shotgun (WGS) entry which is preliminary data.</text>
</comment>
<dbReference type="AlphaFoldDB" id="A0A1V3SWV9"/>
<accession>A0A1V3SWV9</accession>